<gene>
    <name evidence="1" type="ORF">GEV02_21740</name>
</gene>
<evidence type="ECO:0000313" key="2">
    <source>
        <dbReference type="Proteomes" id="UP000440498"/>
    </source>
</evidence>
<name>A0A6A7N6Q3_9BURK</name>
<dbReference type="AlphaFoldDB" id="A0A6A7N6Q3"/>
<comment type="caution">
    <text evidence="1">The sequence shown here is derived from an EMBL/GenBank/DDBJ whole genome shotgun (WGS) entry which is preliminary data.</text>
</comment>
<proteinExistence type="predicted"/>
<dbReference type="RefSeq" id="WP_152840053.1">
    <property type="nucleotide sequence ID" value="NZ_WHUG01000009.1"/>
</dbReference>
<dbReference type="EMBL" id="WHUG01000009">
    <property type="protein sequence ID" value="MQA40763.1"/>
    <property type="molecule type" value="Genomic_DNA"/>
</dbReference>
<dbReference type="Proteomes" id="UP000440498">
    <property type="component" value="Unassembled WGS sequence"/>
</dbReference>
<reference evidence="1 2" key="1">
    <citation type="submission" date="2019-10" db="EMBL/GenBank/DDBJ databases">
        <title>Two novel species isolated from a subtropical stream in China.</title>
        <authorList>
            <person name="Lu H."/>
        </authorList>
    </citation>
    <scope>NUCLEOTIDE SEQUENCE [LARGE SCALE GENOMIC DNA]</scope>
    <source>
        <strain evidence="1 2">FT29W</strain>
    </source>
</reference>
<organism evidence="1 2">
    <name type="scientific">Rugamonas aquatica</name>
    <dbReference type="NCBI Taxonomy" id="2743357"/>
    <lineage>
        <taxon>Bacteria</taxon>
        <taxon>Pseudomonadati</taxon>
        <taxon>Pseudomonadota</taxon>
        <taxon>Betaproteobacteria</taxon>
        <taxon>Burkholderiales</taxon>
        <taxon>Oxalobacteraceae</taxon>
        <taxon>Telluria group</taxon>
        <taxon>Rugamonas</taxon>
    </lineage>
</organism>
<protein>
    <submittedName>
        <fullName evidence="1">Uncharacterized protein</fullName>
    </submittedName>
</protein>
<evidence type="ECO:0000313" key="1">
    <source>
        <dbReference type="EMBL" id="MQA40763.1"/>
    </source>
</evidence>
<sequence>MAMFGKGRRVQAPWSFVSSSAHLAGVARNKALLVGAAVFVSARDVPAAGYLKLVPRKGVEGVAGWLAKDPPRVHVAVDQAVVQAAAKGVRFALAIDAYLRWGLASRGKVLLIGGAEGPSETTLDVFVFEEGRFVGYENKSLPARSVPHFQAMLASLLDDYALQKPGYKVVQAAPLAPFGEHFPQIAYLGSELFHKLVFRPLALHAQERGGGRLTPAALVAAGVLVCGGAIGKGWSEYHAATTFYEREVADPIVTGKGGLNSGLIDTIQQRRFFLDDARAQVSMVEKARSLVVGVGGIAQLKIIEIRLPAAAASATSGAERPPDVWLRVSVPLEARSAMEQGKALMEQVAANTGMDMRLARQGWSDDGKRRIFILEGFNHA</sequence>
<accession>A0A6A7N6Q3</accession>
<keyword evidence="2" id="KW-1185">Reference proteome</keyword>